<dbReference type="SUPFAM" id="SSF48726">
    <property type="entry name" value="Immunoglobulin"/>
    <property type="match status" value="2"/>
</dbReference>
<sequence length="241" mass="26662">MVGTVYQFPPSVKVRSGDTVTMHCQLNEVQSFCHTVAWVRVNPVSGIIDILHDTNIRPQTKDEMEISVCHASINNAMVQDSGTYYCIATDREHMYLGNGTSVTVHADSTVMPSVDIMAFASSNNHDSVTLQCTVGGSAPSQVFVHWLIGSRKENGQTLVVWKEGEENSVKTQNNVVVSAEEWKMEGQSTCVVKFGGWTFNTTLHHYDIQDTCYPLVGVTRFFALVAALLFFMTSLILAGRF</sequence>
<dbReference type="Proteomes" id="UP001364617">
    <property type="component" value="Unassembled WGS sequence"/>
</dbReference>
<feature type="domain" description="Ig-like" evidence="4">
    <location>
        <begin position="112"/>
        <end position="192"/>
    </location>
</feature>
<organism evidence="5 6">
    <name type="scientific">Phoxinus phoxinus</name>
    <name type="common">Eurasian minnow</name>
    <dbReference type="NCBI Taxonomy" id="58324"/>
    <lineage>
        <taxon>Eukaryota</taxon>
        <taxon>Metazoa</taxon>
        <taxon>Chordata</taxon>
        <taxon>Craniata</taxon>
        <taxon>Vertebrata</taxon>
        <taxon>Euteleostomi</taxon>
        <taxon>Actinopterygii</taxon>
        <taxon>Neopterygii</taxon>
        <taxon>Teleostei</taxon>
        <taxon>Ostariophysi</taxon>
        <taxon>Cypriniformes</taxon>
        <taxon>Leuciscidae</taxon>
        <taxon>Phoxininae</taxon>
        <taxon>Phoxinus</taxon>
    </lineage>
</organism>
<gene>
    <name evidence="5" type="ORF">R3I93_016188</name>
</gene>
<protein>
    <recommendedName>
        <fullName evidence="4">Ig-like domain-containing protein</fullName>
    </recommendedName>
</protein>
<keyword evidence="2" id="KW-0325">Glycoprotein</keyword>
<dbReference type="InterPro" id="IPR007110">
    <property type="entry name" value="Ig-like_dom"/>
</dbReference>
<feature type="transmembrane region" description="Helical" evidence="3">
    <location>
        <begin position="221"/>
        <end position="239"/>
    </location>
</feature>
<keyword evidence="6" id="KW-1185">Reference proteome</keyword>
<dbReference type="InterPro" id="IPR036179">
    <property type="entry name" value="Ig-like_dom_sf"/>
</dbReference>
<keyword evidence="1" id="KW-1015">Disulfide bond</keyword>
<evidence type="ECO:0000256" key="1">
    <source>
        <dbReference type="ARBA" id="ARBA00023157"/>
    </source>
</evidence>
<keyword evidence="3" id="KW-0472">Membrane</keyword>
<dbReference type="PANTHER" id="PTHR19971">
    <property type="entry name" value="SIGNAL-REGULATORY PROTEIN BETA"/>
    <property type="match status" value="1"/>
</dbReference>
<dbReference type="Pfam" id="PF07686">
    <property type="entry name" value="V-set"/>
    <property type="match status" value="1"/>
</dbReference>
<name>A0AAN9GY44_9TELE</name>
<keyword evidence="3" id="KW-1133">Transmembrane helix</keyword>
<evidence type="ECO:0000256" key="2">
    <source>
        <dbReference type="ARBA" id="ARBA00023180"/>
    </source>
</evidence>
<evidence type="ECO:0000259" key="4">
    <source>
        <dbReference type="PROSITE" id="PS50835"/>
    </source>
</evidence>
<dbReference type="Gene3D" id="2.60.40.10">
    <property type="entry name" value="Immunoglobulins"/>
    <property type="match status" value="2"/>
</dbReference>
<evidence type="ECO:0000313" key="5">
    <source>
        <dbReference type="EMBL" id="KAK7138989.1"/>
    </source>
</evidence>
<dbReference type="PROSITE" id="PS50835">
    <property type="entry name" value="IG_LIKE"/>
    <property type="match status" value="2"/>
</dbReference>
<dbReference type="InterPro" id="IPR013106">
    <property type="entry name" value="Ig_V-set"/>
</dbReference>
<dbReference type="InterPro" id="IPR003597">
    <property type="entry name" value="Ig_C1-set"/>
</dbReference>
<dbReference type="Pfam" id="PF07654">
    <property type="entry name" value="C1-set"/>
    <property type="match status" value="1"/>
</dbReference>
<evidence type="ECO:0000256" key="3">
    <source>
        <dbReference type="SAM" id="Phobius"/>
    </source>
</evidence>
<dbReference type="AlphaFoldDB" id="A0AAN9GY44"/>
<comment type="caution">
    <text evidence="5">The sequence shown here is derived from an EMBL/GenBank/DDBJ whole genome shotgun (WGS) entry which is preliminary data.</text>
</comment>
<keyword evidence="3" id="KW-0812">Transmembrane</keyword>
<dbReference type="CDD" id="cd00099">
    <property type="entry name" value="IgV"/>
    <property type="match status" value="1"/>
</dbReference>
<feature type="domain" description="Ig-like" evidence="4">
    <location>
        <begin position="3"/>
        <end position="103"/>
    </location>
</feature>
<proteinExistence type="predicted"/>
<dbReference type="InterPro" id="IPR013783">
    <property type="entry name" value="Ig-like_fold"/>
</dbReference>
<dbReference type="InterPro" id="IPR051755">
    <property type="entry name" value="Ig-like_CS_Receptor"/>
</dbReference>
<evidence type="ECO:0000313" key="6">
    <source>
        <dbReference type="Proteomes" id="UP001364617"/>
    </source>
</evidence>
<dbReference type="SMART" id="SM00409">
    <property type="entry name" value="IG"/>
    <property type="match status" value="2"/>
</dbReference>
<dbReference type="EMBL" id="JAYKXH010000017">
    <property type="protein sequence ID" value="KAK7138989.1"/>
    <property type="molecule type" value="Genomic_DNA"/>
</dbReference>
<reference evidence="5 6" key="1">
    <citation type="submission" date="2024-02" db="EMBL/GenBank/DDBJ databases">
        <title>Chromosome-level genome assembly of the Eurasian Minnow (Phoxinus phoxinus).</title>
        <authorList>
            <person name="Oriowo T.O."/>
            <person name="Martin S."/>
            <person name="Stange M."/>
            <person name="Chrysostomakis Y."/>
            <person name="Brown T."/>
            <person name="Winkler S."/>
            <person name="Kukowka S."/>
            <person name="Myers E.W."/>
            <person name="Bohne A."/>
        </authorList>
    </citation>
    <scope>NUCLEOTIDE SEQUENCE [LARGE SCALE GENOMIC DNA]</scope>
    <source>
        <strain evidence="5">ZFMK-TIS-60720</strain>
        <tissue evidence="5">Whole Organism</tissue>
    </source>
</reference>
<accession>A0AAN9GY44</accession>
<dbReference type="InterPro" id="IPR003599">
    <property type="entry name" value="Ig_sub"/>
</dbReference>